<proteinExistence type="predicted"/>
<dbReference type="PANTHER" id="PTHR12917:SF16">
    <property type="entry name" value="NUCLEAR RECEPTOR-INTERACTING PROTEIN 3"/>
    <property type="match status" value="1"/>
</dbReference>
<feature type="non-terminal residue" evidence="3">
    <location>
        <position position="195"/>
    </location>
</feature>
<accession>A0A2P4SWU9</accession>
<dbReference type="EMBL" id="PPHD01018770">
    <property type="protein sequence ID" value="POI28598.1"/>
    <property type="molecule type" value="Genomic_DNA"/>
</dbReference>
<evidence type="ECO:0000259" key="2">
    <source>
        <dbReference type="Pfam" id="PF09668"/>
    </source>
</evidence>
<organism evidence="3 4">
    <name type="scientific">Bambusicola thoracicus</name>
    <name type="common">Chinese bamboo-partridge</name>
    <name type="synonym">Perdix thoracica</name>
    <dbReference type="NCBI Taxonomy" id="9083"/>
    <lineage>
        <taxon>Eukaryota</taxon>
        <taxon>Metazoa</taxon>
        <taxon>Chordata</taxon>
        <taxon>Craniata</taxon>
        <taxon>Vertebrata</taxon>
        <taxon>Euteleostomi</taxon>
        <taxon>Archelosauria</taxon>
        <taxon>Archosauria</taxon>
        <taxon>Dinosauria</taxon>
        <taxon>Saurischia</taxon>
        <taxon>Theropoda</taxon>
        <taxon>Coelurosauria</taxon>
        <taxon>Aves</taxon>
        <taxon>Neognathae</taxon>
        <taxon>Galloanserae</taxon>
        <taxon>Galliformes</taxon>
        <taxon>Phasianidae</taxon>
        <taxon>Perdicinae</taxon>
        <taxon>Bambusicola</taxon>
    </lineage>
</organism>
<protein>
    <recommendedName>
        <fullName evidence="2">Aspartic peptidase DDI1-type domain-containing protein</fullName>
    </recommendedName>
</protein>
<feature type="domain" description="Aspartic peptidase DDI1-type" evidence="2">
    <location>
        <begin position="66"/>
        <end position="166"/>
    </location>
</feature>
<dbReference type="Gene3D" id="2.40.70.10">
    <property type="entry name" value="Acid Proteases"/>
    <property type="match status" value="1"/>
</dbReference>
<dbReference type="InterPro" id="IPR033821">
    <property type="entry name" value="NRIP_C"/>
</dbReference>
<dbReference type="GO" id="GO:0006508">
    <property type="term" value="P:proteolysis"/>
    <property type="evidence" value="ECO:0007669"/>
    <property type="project" value="InterPro"/>
</dbReference>
<reference evidence="3 4" key="1">
    <citation type="submission" date="2018-01" db="EMBL/GenBank/DDBJ databases">
        <title>Comparison of the Chinese Bamboo Partridge and Red Junglefowl genome sequences highlights the importance of demography in genome evolution.</title>
        <authorList>
            <person name="Tiley G.P."/>
            <person name="Kimball R.T."/>
            <person name="Braun E.L."/>
            <person name="Burleigh J.G."/>
        </authorList>
    </citation>
    <scope>NUCLEOTIDE SEQUENCE [LARGE SCALE GENOMIC DNA]</scope>
    <source>
        <strain evidence="3">RTK389</strain>
        <tissue evidence="3">Blood</tissue>
    </source>
</reference>
<dbReference type="GO" id="GO:0004190">
    <property type="term" value="F:aspartic-type endopeptidase activity"/>
    <property type="evidence" value="ECO:0007669"/>
    <property type="project" value="InterPro"/>
</dbReference>
<name>A0A2P4SWU9_BAMTH</name>
<dbReference type="InterPro" id="IPR019103">
    <property type="entry name" value="Peptidase_aspartic_DDI1-type"/>
</dbReference>
<feature type="region of interest" description="Disordered" evidence="1">
    <location>
        <begin position="33"/>
        <end position="59"/>
    </location>
</feature>
<comment type="caution">
    <text evidence="3">The sequence shown here is derived from an EMBL/GenBank/DDBJ whole genome shotgun (WGS) entry which is preliminary data.</text>
</comment>
<dbReference type="SUPFAM" id="SSF50630">
    <property type="entry name" value="Acid proteases"/>
    <property type="match status" value="1"/>
</dbReference>
<dbReference type="CDD" id="cd05480">
    <property type="entry name" value="NRIP_C"/>
    <property type="match status" value="1"/>
</dbReference>
<gene>
    <name evidence="3" type="ORF">CIB84_007652</name>
</gene>
<feature type="compositionally biased region" description="Polar residues" evidence="1">
    <location>
        <begin position="37"/>
        <end position="59"/>
    </location>
</feature>
<keyword evidence="4" id="KW-1185">Reference proteome</keyword>
<dbReference type="Proteomes" id="UP000237246">
    <property type="component" value="Unassembled WGS sequence"/>
</dbReference>
<dbReference type="InterPro" id="IPR021109">
    <property type="entry name" value="Peptidase_aspartic_dom_sf"/>
</dbReference>
<evidence type="ECO:0000256" key="1">
    <source>
        <dbReference type="SAM" id="MobiDB-lite"/>
    </source>
</evidence>
<dbReference type="PANTHER" id="PTHR12917">
    <property type="entry name" value="ASPARTYL PROTEASE DDI-RELATED"/>
    <property type="match status" value="1"/>
</dbReference>
<dbReference type="Pfam" id="PF09668">
    <property type="entry name" value="Asp_protease"/>
    <property type="match status" value="1"/>
</dbReference>
<evidence type="ECO:0000313" key="3">
    <source>
        <dbReference type="EMBL" id="POI28598.1"/>
    </source>
</evidence>
<sequence length="195" mass="21574">MSDGRASIQWVIQQPHNILQRRLMETNLSKLRGSRGSWASKSDAPAQSSRMNQAKLGSSRSVEDEELLVVSCQCAGKELKAMVDTGSQHNLMSAACLDRLGLREHLEVLPSEEEEVSLARSERVIGRIDRLVLAVGALRVECAALVVEDSEKPFSFGLQTLKSLKVKVFLQGFCPHWIPLNCGFPSYMKAFVICS</sequence>
<dbReference type="OrthoDB" id="1047367at2759"/>
<dbReference type="AlphaFoldDB" id="A0A2P4SWU9"/>
<evidence type="ECO:0000313" key="4">
    <source>
        <dbReference type="Proteomes" id="UP000237246"/>
    </source>
</evidence>